<keyword evidence="3" id="KW-1185">Reference proteome</keyword>
<reference evidence="2 3" key="1">
    <citation type="submission" date="2024-10" db="EMBL/GenBank/DDBJ databases">
        <title>Updated reference genomes for cyclostephanoid diatoms.</title>
        <authorList>
            <person name="Roberts W.R."/>
            <person name="Alverson A.J."/>
        </authorList>
    </citation>
    <scope>NUCLEOTIDE SEQUENCE [LARGE SCALE GENOMIC DNA]</scope>
    <source>
        <strain evidence="2 3">AJA276-08</strain>
    </source>
</reference>
<proteinExistence type="predicted"/>
<feature type="region of interest" description="Disordered" evidence="1">
    <location>
        <begin position="436"/>
        <end position="458"/>
    </location>
</feature>
<sequence length="485" mass="52147">MLFAMRKPSSYGSGPGKISTSAPLATSAALLALLSYPVRGYDFLINDTAPGGYYTDILDGGTNEVIGGLYQDAVFDSTGERIGTNRGCAYYFDDVDGDPEWPWKYNVNEYMFLDGGDCIYLETYIVACTGKYERYTGGTLREVVISEDPNFVSELTLYERDDGPTTADDSGNGDAVMTAFRVTSPGAYYYSMIADQNNSEIGSKFQDLILDSSGNAVGVNQGFAYYFPNDTFINNLGYSSDTGNENRIFQFDNGEYILAIDDAIVYGSGPYQKFQGSIFLEESISTSPIYVSDITLVVDDETVAAGAGAGDASGGDAMLNVISEGGFHEAITDPETGYEIGARFQNPVLDPSTGERIGTNQGSGFYFPPAPYTRDVQYGNRHFFLKEGTFIIYNGVVVGANGIYKKYVGGIIQETVNSMTPYNSTILLVEPSAKDANSTGVGKEPQAEVDGSSANSNGGSHRQLGHGLLIISQTFLVLFLGIAAL</sequence>
<evidence type="ECO:0000256" key="1">
    <source>
        <dbReference type="SAM" id="MobiDB-lite"/>
    </source>
</evidence>
<gene>
    <name evidence="2" type="ORF">ACHAW5_009918</name>
</gene>
<name>A0ABD3QLN2_9STRA</name>
<evidence type="ECO:0000313" key="2">
    <source>
        <dbReference type="EMBL" id="KAL3800908.1"/>
    </source>
</evidence>
<dbReference type="Proteomes" id="UP001530315">
    <property type="component" value="Unassembled WGS sequence"/>
</dbReference>
<organism evidence="2 3">
    <name type="scientific">Stephanodiscus triporus</name>
    <dbReference type="NCBI Taxonomy" id="2934178"/>
    <lineage>
        <taxon>Eukaryota</taxon>
        <taxon>Sar</taxon>
        <taxon>Stramenopiles</taxon>
        <taxon>Ochrophyta</taxon>
        <taxon>Bacillariophyta</taxon>
        <taxon>Coscinodiscophyceae</taxon>
        <taxon>Thalassiosirophycidae</taxon>
        <taxon>Stephanodiscales</taxon>
        <taxon>Stephanodiscaceae</taxon>
        <taxon>Stephanodiscus</taxon>
    </lineage>
</organism>
<protein>
    <submittedName>
        <fullName evidence="2">Uncharacterized protein</fullName>
    </submittedName>
</protein>
<dbReference type="EMBL" id="JALLAZ020000206">
    <property type="protein sequence ID" value="KAL3800908.1"/>
    <property type="molecule type" value="Genomic_DNA"/>
</dbReference>
<accession>A0ABD3QLN2</accession>
<dbReference type="AlphaFoldDB" id="A0ABD3QLN2"/>
<comment type="caution">
    <text evidence="2">The sequence shown here is derived from an EMBL/GenBank/DDBJ whole genome shotgun (WGS) entry which is preliminary data.</text>
</comment>
<evidence type="ECO:0000313" key="3">
    <source>
        <dbReference type="Proteomes" id="UP001530315"/>
    </source>
</evidence>